<evidence type="ECO:0000313" key="3">
    <source>
        <dbReference type="Proteomes" id="UP000326939"/>
    </source>
</evidence>
<proteinExistence type="predicted"/>
<protein>
    <recommendedName>
        <fullName evidence="1">KHA domain-containing protein</fullName>
    </recommendedName>
</protein>
<dbReference type="EMBL" id="VDCV01000006">
    <property type="protein sequence ID" value="KAB5552613.1"/>
    <property type="molecule type" value="Genomic_DNA"/>
</dbReference>
<accession>A0A5N5ME86</accession>
<evidence type="ECO:0000259" key="1">
    <source>
        <dbReference type="PROSITE" id="PS51490"/>
    </source>
</evidence>
<evidence type="ECO:0000313" key="2">
    <source>
        <dbReference type="EMBL" id="KAB5552613.1"/>
    </source>
</evidence>
<keyword evidence="3" id="KW-1185">Reference proteome</keyword>
<dbReference type="AlphaFoldDB" id="A0A5N5ME86"/>
<sequence length="104" mass="11241">MEGVLLETEKMVARGKKDSLFPISHGIARVTISCPEKEGVARKLVLLPNSLQALLENGAKIFDISLAKVMSKDGAEIDDIEVIRDGDHLIPATDAMQGPDKKDS</sequence>
<organism evidence="2 3">
    <name type="scientific">Salix brachista</name>
    <dbReference type="NCBI Taxonomy" id="2182728"/>
    <lineage>
        <taxon>Eukaryota</taxon>
        <taxon>Viridiplantae</taxon>
        <taxon>Streptophyta</taxon>
        <taxon>Embryophyta</taxon>
        <taxon>Tracheophyta</taxon>
        <taxon>Spermatophyta</taxon>
        <taxon>Magnoliopsida</taxon>
        <taxon>eudicotyledons</taxon>
        <taxon>Gunneridae</taxon>
        <taxon>Pentapetalae</taxon>
        <taxon>rosids</taxon>
        <taxon>fabids</taxon>
        <taxon>Malpighiales</taxon>
        <taxon>Salicaceae</taxon>
        <taxon>Saliceae</taxon>
        <taxon>Salix</taxon>
    </lineage>
</organism>
<dbReference type="InterPro" id="IPR021789">
    <property type="entry name" value="KHA_dom"/>
</dbReference>
<comment type="caution">
    <text evidence="2">The sequence shown here is derived from an EMBL/GenBank/DDBJ whole genome shotgun (WGS) entry which is preliminary data.</text>
</comment>
<feature type="domain" description="KHA" evidence="1">
    <location>
        <begin position="29"/>
        <end position="104"/>
    </location>
</feature>
<name>A0A5N5ME86_9ROSI</name>
<dbReference type="PROSITE" id="PS51490">
    <property type="entry name" value="KHA"/>
    <property type="match status" value="1"/>
</dbReference>
<dbReference type="Proteomes" id="UP000326939">
    <property type="component" value="Chromosome 6"/>
</dbReference>
<dbReference type="Pfam" id="PF11834">
    <property type="entry name" value="KHA"/>
    <property type="match status" value="1"/>
</dbReference>
<gene>
    <name evidence="2" type="ORF">DKX38_009924</name>
</gene>
<reference evidence="3" key="1">
    <citation type="journal article" date="2019" name="Gigascience">
        <title>De novo genome assembly of the endangered Acer yangbiense, a plant species with extremely small populations endemic to Yunnan Province, China.</title>
        <authorList>
            <person name="Yang J."/>
            <person name="Wariss H.M."/>
            <person name="Tao L."/>
            <person name="Zhang R."/>
            <person name="Yun Q."/>
            <person name="Hollingsworth P."/>
            <person name="Dao Z."/>
            <person name="Luo G."/>
            <person name="Guo H."/>
            <person name="Ma Y."/>
            <person name="Sun W."/>
        </authorList>
    </citation>
    <scope>NUCLEOTIDE SEQUENCE [LARGE SCALE GENOMIC DNA]</scope>
    <source>
        <strain evidence="3">cv. br00</strain>
    </source>
</reference>